<keyword evidence="1" id="KW-0812">Transmembrane</keyword>
<evidence type="ECO:0000313" key="3">
    <source>
        <dbReference type="Proteomes" id="UP000664344"/>
    </source>
</evidence>
<reference evidence="2 3" key="1">
    <citation type="submission" date="2021-02" db="EMBL/GenBank/DDBJ databases">
        <title>PHA producing bacteria isolated from coastal sediment in Guangdong, Shenzhen.</title>
        <authorList>
            <person name="Zheng W."/>
            <person name="Yu S."/>
            <person name="Huang Y."/>
        </authorList>
    </citation>
    <scope>NUCLEOTIDE SEQUENCE [LARGE SCALE GENOMIC DNA]</scope>
    <source>
        <strain evidence="2 3">TN21-5</strain>
    </source>
</reference>
<feature type="transmembrane region" description="Helical" evidence="1">
    <location>
        <begin position="52"/>
        <end position="73"/>
    </location>
</feature>
<dbReference type="RefSeq" id="WP_206558323.1">
    <property type="nucleotide sequence ID" value="NZ_JAFKDB010000021.1"/>
</dbReference>
<dbReference type="Proteomes" id="UP000664344">
    <property type="component" value="Unassembled WGS sequence"/>
</dbReference>
<keyword evidence="3" id="KW-1185">Reference proteome</keyword>
<keyword evidence="1" id="KW-0472">Membrane</keyword>
<evidence type="ECO:0000313" key="2">
    <source>
        <dbReference type="EMBL" id="MBN7771618.1"/>
    </source>
</evidence>
<evidence type="ECO:0000256" key="1">
    <source>
        <dbReference type="SAM" id="Phobius"/>
    </source>
</evidence>
<organism evidence="2 3">
    <name type="scientific">Marinobacter daepoensis</name>
    <dbReference type="NCBI Taxonomy" id="262077"/>
    <lineage>
        <taxon>Bacteria</taxon>
        <taxon>Pseudomonadati</taxon>
        <taxon>Pseudomonadota</taxon>
        <taxon>Gammaproteobacteria</taxon>
        <taxon>Pseudomonadales</taxon>
        <taxon>Marinobacteraceae</taxon>
        <taxon>Marinobacter</taxon>
    </lineage>
</organism>
<feature type="transmembrane region" description="Helical" evidence="1">
    <location>
        <begin position="159"/>
        <end position="177"/>
    </location>
</feature>
<dbReference type="EMBL" id="JAFKDB010000021">
    <property type="protein sequence ID" value="MBN7771618.1"/>
    <property type="molecule type" value="Genomic_DNA"/>
</dbReference>
<sequence length="183" mass="20939">MKFKEGCKIFRVQFPIYFIMGVLLLSGFWIFGDDTKEILKAAFFEHFAMKSIVFILSLSMLLSGLFLLTFGTLDFQKKWHSFLYEYIIRPPVDLGIALSSVAFALSSALVFVLLIEGSFQLLPHLFLLIFSFFIIAFAYWSIAFIAVDDKIFEDIKAKRCIGVFIIICVPVLLWMTVPTLTTT</sequence>
<evidence type="ECO:0008006" key="4">
    <source>
        <dbReference type="Google" id="ProtNLM"/>
    </source>
</evidence>
<keyword evidence="1" id="KW-1133">Transmembrane helix</keyword>
<proteinExistence type="predicted"/>
<feature type="transmembrane region" description="Helical" evidence="1">
    <location>
        <begin position="12"/>
        <end position="32"/>
    </location>
</feature>
<feature type="transmembrane region" description="Helical" evidence="1">
    <location>
        <begin position="121"/>
        <end position="147"/>
    </location>
</feature>
<comment type="caution">
    <text evidence="2">The sequence shown here is derived from an EMBL/GenBank/DDBJ whole genome shotgun (WGS) entry which is preliminary data.</text>
</comment>
<accession>A0ABS3BIF5</accession>
<feature type="transmembrane region" description="Helical" evidence="1">
    <location>
        <begin position="94"/>
        <end position="115"/>
    </location>
</feature>
<protein>
    <recommendedName>
        <fullName evidence="4">Yip1 domain-containing protein</fullName>
    </recommendedName>
</protein>
<name>A0ABS3BIF5_9GAMM</name>
<gene>
    <name evidence="2" type="ORF">JYP53_17055</name>
</gene>